<keyword evidence="1" id="KW-0812">Transmembrane</keyword>
<dbReference type="EMBL" id="JBHSFO010000006">
    <property type="protein sequence ID" value="MFC4604735.1"/>
    <property type="molecule type" value="Genomic_DNA"/>
</dbReference>
<dbReference type="Pfam" id="PF02470">
    <property type="entry name" value="MlaD"/>
    <property type="match status" value="1"/>
</dbReference>
<dbReference type="PANTHER" id="PTHR33371:SF4">
    <property type="entry name" value="INTERMEMBRANE PHOSPHOLIPID TRANSPORT SYSTEM BINDING PROTEIN MLAD"/>
    <property type="match status" value="1"/>
</dbReference>
<proteinExistence type="predicted"/>
<evidence type="ECO:0000256" key="1">
    <source>
        <dbReference type="SAM" id="Phobius"/>
    </source>
</evidence>
<feature type="transmembrane region" description="Helical" evidence="1">
    <location>
        <begin position="61"/>
        <end position="81"/>
    </location>
</feature>
<feature type="transmembrane region" description="Helical" evidence="1">
    <location>
        <begin position="21"/>
        <end position="41"/>
    </location>
</feature>
<feature type="domain" description="Mce/MlaD" evidence="2">
    <location>
        <begin position="49"/>
        <end position="122"/>
    </location>
</feature>
<evidence type="ECO:0000259" key="3">
    <source>
        <dbReference type="Pfam" id="PF11887"/>
    </source>
</evidence>
<feature type="domain" description="Mammalian cell entry C-terminal" evidence="3">
    <location>
        <begin position="128"/>
        <end position="325"/>
    </location>
</feature>
<accession>A0ABV9FUT3</accession>
<evidence type="ECO:0000313" key="5">
    <source>
        <dbReference type="Proteomes" id="UP001595914"/>
    </source>
</evidence>
<protein>
    <submittedName>
        <fullName evidence="4">MCE family protein</fullName>
    </submittedName>
</protein>
<dbReference type="InterPro" id="IPR052336">
    <property type="entry name" value="MlaD_Phospholipid_Transporter"/>
</dbReference>
<dbReference type="Proteomes" id="UP001595914">
    <property type="component" value="Unassembled WGS sequence"/>
</dbReference>
<reference evidence="5" key="1">
    <citation type="journal article" date="2019" name="Int. J. Syst. Evol. Microbiol.">
        <title>The Global Catalogue of Microorganisms (GCM) 10K type strain sequencing project: providing services to taxonomists for standard genome sequencing and annotation.</title>
        <authorList>
            <consortium name="The Broad Institute Genomics Platform"/>
            <consortium name="The Broad Institute Genome Sequencing Center for Infectious Disease"/>
            <person name="Wu L."/>
            <person name="Ma J."/>
        </authorList>
    </citation>
    <scope>NUCLEOTIDE SEQUENCE [LARGE SCALE GENOMIC DNA]</scope>
    <source>
        <strain evidence="5">CCUG 54520</strain>
    </source>
</reference>
<sequence>MNTGAGTETTATRTGSGGRRWSRVATALVLVAAVASAGWFVFGRTDAAKTVTADFSYANGIFVGSTVTVLGVPVGTVTAVVPRGTTVRVTMSMPDDVPLPADANAYVLNPSVISDRHVELGPTYRGGPRLEDGAQIPTDRTHAPIDFDGLMGAVSTLTDALGGEDGQIGDLVADAADGWRGRGEQFNTAITNLSAATGVVGARAEDLGALVENLNTLMAALDARQVSLDSLVSGLGELGDEWSARQIDIGAPLQDLRVVLDRMNTFMTGHGDDVGEVAGNVAALGDVLAANQSGLAEFMDVVPLLMQNLSRSVGDDERGRIRLNVSTALTQFAVAEPLCRQYPMPLCTGAGLTNPISFPVSASDPLGIVSAITGGDLPPKGN</sequence>
<dbReference type="RefSeq" id="WP_378417790.1">
    <property type="nucleotide sequence ID" value="NZ_JBHSFO010000006.1"/>
</dbReference>
<dbReference type="Pfam" id="PF11887">
    <property type="entry name" value="Mce4_CUP1"/>
    <property type="match status" value="1"/>
</dbReference>
<name>A0ABV9FUT3_9NOCA</name>
<organism evidence="4 5">
    <name type="scientific">Rhodococcus kronopolitis</name>
    <dbReference type="NCBI Taxonomy" id="1460226"/>
    <lineage>
        <taxon>Bacteria</taxon>
        <taxon>Bacillati</taxon>
        <taxon>Actinomycetota</taxon>
        <taxon>Actinomycetes</taxon>
        <taxon>Mycobacteriales</taxon>
        <taxon>Nocardiaceae</taxon>
        <taxon>Rhodococcus</taxon>
    </lineage>
</organism>
<comment type="caution">
    <text evidence="4">The sequence shown here is derived from an EMBL/GenBank/DDBJ whole genome shotgun (WGS) entry which is preliminary data.</text>
</comment>
<evidence type="ECO:0000313" key="4">
    <source>
        <dbReference type="EMBL" id="MFC4604735.1"/>
    </source>
</evidence>
<keyword evidence="1" id="KW-0472">Membrane</keyword>
<dbReference type="InterPro" id="IPR024516">
    <property type="entry name" value="Mce_C"/>
</dbReference>
<dbReference type="InterPro" id="IPR003399">
    <property type="entry name" value="Mce/MlaD"/>
</dbReference>
<dbReference type="NCBIfam" id="TIGR00996">
    <property type="entry name" value="Mtu_fam_mce"/>
    <property type="match status" value="1"/>
</dbReference>
<keyword evidence="1" id="KW-1133">Transmembrane helix</keyword>
<gene>
    <name evidence="4" type="ORF">ACFO6S_13650</name>
</gene>
<evidence type="ECO:0000259" key="2">
    <source>
        <dbReference type="Pfam" id="PF02470"/>
    </source>
</evidence>
<dbReference type="PANTHER" id="PTHR33371">
    <property type="entry name" value="INTERMEMBRANE PHOSPHOLIPID TRANSPORT SYSTEM BINDING PROTEIN MLAD-RELATED"/>
    <property type="match status" value="1"/>
</dbReference>
<dbReference type="InterPro" id="IPR005693">
    <property type="entry name" value="Mce"/>
</dbReference>
<keyword evidence="5" id="KW-1185">Reference proteome</keyword>